<dbReference type="InterPro" id="IPR043502">
    <property type="entry name" value="DNA/RNA_pol_sf"/>
</dbReference>
<proteinExistence type="predicted"/>
<feature type="domain" description="Integrase catalytic" evidence="2">
    <location>
        <begin position="370"/>
        <end position="426"/>
    </location>
</feature>
<dbReference type="Proteomes" id="UP000838412">
    <property type="component" value="Chromosome 8"/>
</dbReference>
<dbReference type="SUPFAM" id="SSF53098">
    <property type="entry name" value="Ribonuclease H-like"/>
    <property type="match status" value="1"/>
</dbReference>
<organism evidence="3 4">
    <name type="scientific">Branchiostoma lanceolatum</name>
    <name type="common">Common lancelet</name>
    <name type="synonym">Amphioxus lanceolatum</name>
    <dbReference type="NCBI Taxonomy" id="7740"/>
    <lineage>
        <taxon>Eukaryota</taxon>
        <taxon>Metazoa</taxon>
        <taxon>Chordata</taxon>
        <taxon>Cephalochordata</taxon>
        <taxon>Leptocardii</taxon>
        <taxon>Amphioxiformes</taxon>
        <taxon>Branchiostomatidae</taxon>
        <taxon>Branchiostoma</taxon>
    </lineage>
</organism>
<dbReference type="Pfam" id="PF00665">
    <property type="entry name" value="rve"/>
    <property type="match status" value="1"/>
</dbReference>
<evidence type="ECO:0000313" key="4">
    <source>
        <dbReference type="Proteomes" id="UP000838412"/>
    </source>
</evidence>
<dbReference type="GO" id="GO:0003676">
    <property type="term" value="F:nucleic acid binding"/>
    <property type="evidence" value="ECO:0007669"/>
    <property type="project" value="InterPro"/>
</dbReference>
<dbReference type="SUPFAM" id="SSF56672">
    <property type="entry name" value="DNA/RNA polymerases"/>
    <property type="match status" value="1"/>
</dbReference>
<dbReference type="PANTHER" id="PTHR37984">
    <property type="entry name" value="PROTEIN CBG26694"/>
    <property type="match status" value="1"/>
</dbReference>
<reference evidence="3" key="1">
    <citation type="submission" date="2022-01" db="EMBL/GenBank/DDBJ databases">
        <authorList>
            <person name="Braso-Vives M."/>
        </authorList>
    </citation>
    <scope>NUCLEOTIDE SEQUENCE</scope>
</reference>
<dbReference type="PANTHER" id="PTHR37984:SF15">
    <property type="entry name" value="INTEGRASE CATALYTIC DOMAIN-CONTAINING PROTEIN"/>
    <property type="match status" value="1"/>
</dbReference>
<accession>A0A8K0F2D9</accession>
<dbReference type="OrthoDB" id="8927557at2759"/>
<keyword evidence="4" id="KW-1185">Reference proteome</keyword>
<dbReference type="EMBL" id="OV696693">
    <property type="protein sequence ID" value="CAH1271645.1"/>
    <property type="molecule type" value="Genomic_DNA"/>
</dbReference>
<gene>
    <name evidence="3" type="primary">Hypp4692</name>
    <name evidence="3" type="ORF">BLAG_LOCUS23597</name>
</gene>
<dbReference type="Gene3D" id="3.30.420.10">
    <property type="entry name" value="Ribonuclease H-like superfamily/Ribonuclease H"/>
    <property type="match status" value="1"/>
</dbReference>
<sequence length="574" mass="64412">MGKVLTKRGVIVVDDEGEGPAPGVLGMNVLQEFGDQMFKIDVKDNEQGVDQAWSDTIKVIRKQESFARTDGRIGLARASGKDKIRVPAGHEMILFCRARPGPDGRPYSVLVEAPETGCLPNEILVARAYAEVRHGRVPVRITNVADYDVDIGHNAVLGELYQAEVQPQGTVEFQEVSQNEVRVDFRSCNANSEETDSKPKPKVDLSGADLTEEQKEKLEKFLDEHADVFATHKHDFGCTDAVTHKIPTGDSPPTREPYRRIPPALYREVKQHVNDMLEQGVIRESCSPWAAPVVLVPASKNVDQESDRVTVTAHVAKVFCDRYKPTPKPTLSEKIVEEPLSDQEPGASLSGYTKTRLAQQQQDDPTLERDQTATTTARALWKHFIMAYGFPRKIHSDQGANFQSATIRELCKLYGAAQSRTTPYHPAGNGQCERQARLPVDLTLGTEPNEAQSEGMDYDEWVNDHWKRYKYAYDLAKEHTEAAKASTVRIAGFHGSMGPQSCHLRLQDNGLQINLQQGLLQQKCSAPADHPNGPRVTRYRKDHRKFEACVQYEDGTWDESPVRRVERPERTRRR</sequence>
<evidence type="ECO:0000259" key="2">
    <source>
        <dbReference type="Pfam" id="PF00665"/>
    </source>
</evidence>
<name>A0A8K0F2D9_BRALA</name>
<protein>
    <submittedName>
        <fullName evidence="3">Hypp4692 protein</fullName>
    </submittedName>
</protein>
<dbReference type="AlphaFoldDB" id="A0A8K0F2D9"/>
<dbReference type="Gene3D" id="3.10.10.10">
    <property type="entry name" value="HIV Type 1 Reverse Transcriptase, subunit A, domain 1"/>
    <property type="match status" value="1"/>
</dbReference>
<dbReference type="InterPro" id="IPR050951">
    <property type="entry name" value="Retrovirus_Pol_polyprotein"/>
</dbReference>
<evidence type="ECO:0000256" key="1">
    <source>
        <dbReference type="SAM" id="MobiDB-lite"/>
    </source>
</evidence>
<feature type="region of interest" description="Disordered" evidence="1">
    <location>
        <begin position="330"/>
        <end position="349"/>
    </location>
</feature>
<dbReference type="InterPro" id="IPR001584">
    <property type="entry name" value="Integrase_cat-core"/>
</dbReference>
<evidence type="ECO:0000313" key="3">
    <source>
        <dbReference type="EMBL" id="CAH1271645.1"/>
    </source>
</evidence>
<dbReference type="GO" id="GO:0015074">
    <property type="term" value="P:DNA integration"/>
    <property type="evidence" value="ECO:0007669"/>
    <property type="project" value="InterPro"/>
</dbReference>
<dbReference type="InterPro" id="IPR036397">
    <property type="entry name" value="RNaseH_sf"/>
</dbReference>
<dbReference type="InterPro" id="IPR012337">
    <property type="entry name" value="RNaseH-like_sf"/>
</dbReference>